<dbReference type="Pfam" id="PF21755">
    <property type="entry name" value="DacZ_P"/>
    <property type="match status" value="1"/>
</dbReference>
<evidence type="ECO:0000313" key="7">
    <source>
        <dbReference type="EMBL" id="HHI97226.1"/>
    </source>
</evidence>
<evidence type="ECO:0000256" key="1">
    <source>
        <dbReference type="ARBA" id="ARBA00000877"/>
    </source>
</evidence>
<dbReference type="InterPro" id="IPR050338">
    <property type="entry name" value="DisA"/>
</dbReference>
<dbReference type="PIRSF" id="PIRSF019073">
    <property type="entry name" value="UCP019073"/>
    <property type="match status" value="1"/>
</dbReference>
<dbReference type="AlphaFoldDB" id="A0A7V5U2M5"/>
<dbReference type="PANTHER" id="PTHR34185">
    <property type="entry name" value="DIADENYLATE CYCLASE"/>
    <property type="match status" value="1"/>
</dbReference>
<dbReference type="PANTHER" id="PTHR34185:SF1">
    <property type="entry name" value="DIADENYLATE CYCLASE"/>
    <property type="match status" value="1"/>
</dbReference>
<keyword evidence="2" id="KW-0808">Transferase</keyword>
<dbReference type="EMBL" id="DROK01000151">
    <property type="protein sequence ID" value="HHI97226.1"/>
    <property type="molecule type" value="Genomic_DNA"/>
</dbReference>
<evidence type="ECO:0000259" key="6">
    <source>
        <dbReference type="PROSITE" id="PS51794"/>
    </source>
</evidence>
<sequence>MTGQMKDFKKCITEKLLEYAADLSNCFNIKAVMVYADVFRDKEFLDHFVAKLSETKLVLVSREKIEEELPDKVVVIKVPSIKLTRLGQMKVAVLVGVSQGIFHPEDVILCLSGIAESGIIDSLFILDIGEEFEFFAVTQLEHLHEIVRPEVFLRVLEIAIDLSVEGREGKPVGTIFIVGDTEQVLKYCEQLILNPFKGYAEEERNILDPRLEETVKEFASLDGAFIIRGDGVIEAAGAFIRAGAVTEDIPSGLGARHRSAAAITAITQAVAITVSESTGTVMVFYGGKIIMEIERPQFFGQPSGEQKLHGVHFAKD</sequence>
<dbReference type="InterPro" id="IPR014499">
    <property type="entry name" value="DAC_DacZ"/>
</dbReference>
<dbReference type="HAMAP" id="MF_00840">
    <property type="entry name" value="DacZ"/>
    <property type="match status" value="1"/>
</dbReference>
<evidence type="ECO:0000256" key="4">
    <source>
        <dbReference type="ARBA" id="ARBA00022741"/>
    </source>
</evidence>
<dbReference type="GO" id="GO:0005524">
    <property type="term" value="F:ATP binding"/>
    <property type="evidence" value="ECO:0007669"/>
    <property type="project" value="UniProtKB-KW"/>
</dbReference>
<dbReference type="Pfam" id="PF02457">
    <property type="entry name" value="DAC"/>
    <property type="match status" value="1"/>
</dbReference>
<evidence type="ECO:0000256" key="5">
    <source>
        <dbReference type="ARBA" id="ARBA00022840"/>
    </source>
</evidence>
<comment type="catalytic activity">
    <reaction evidence="1">
        <text>2 ATP = 3',3'-c-di-AMP + 2 diphosphate</text>
        <dbReference type="Rhea" id="RHEA:35655"/>
        <dbReference type="ChEBI" id="CHEBI:30616"/>
        <dbReference type="ChEBI" id="CHEBI:33019"/>
        <dbReference type="ChEBI" id="CHEBI:71500"/>
        <dbReference type="EC" id="2.7.7.85"/>
    </reaction>
</comment>
<keyword evidence="5" id="KW-0067">ATP-binding</keyword>
<accession>A0A7V5U2M5</accession>
<dbReference type="InterPro" id="IPR003390">
    <property type="entry name" value="DNA_integrity_scan_DisA_N"/>
</dbReference>
<proteinExistence type="inferred from homology"/>
<dbReference type="GO" id="GO:0004016">
    <property type="term" value="F:adenylate cyclase activity"/>
    <property type="evidence" value="ECO:0007669"/>
    <property type="project" value="TreeGrafter"/>
</dbReference>
<comment type="caution">
    <text evidence="7">The sequence shown here is derived from an EMBL/GenBank/DDBJ whole genome shotgun (WGS) entry which is preliminary data.</text>
</comment>
<reference evidence="7" key="1">
    <citation type="journal article" date="2020" name="mSystems">
        <title>Genome- and Community-Level Interaction Insights into Carbon Utilization and Element Cycling Functions of Hydrothermarchaeota in Hydrothermal Sediment.</title>
        <authorList>
            <person name="Zhou Z."/>
            <person name="Liu Y."/>
            <person name="Xu W."/>
            <person name="Pan J."/>
            <person name="Luo Z.H."/>
            <person name="Li M."/>
        </authorList>
    </citation>
    <scope>NUCLEOTIDE SEQUENCE [LARGE SCALE GENOMIC DNA]</scope>
    <source>
        <strain evidence="7">HyVt-533</strain>
    </source>
</reference>
<protein>
    <recommendedName>
        <fullName evidence="6">DAC domain-containing protein</fullName>
    </recommendedName>
</protein>
<dbReference type="GO" id="GO:0106408">
    <property type="term" value="F:diadenylate cyclase activity"/>
    <property type="evidence" value="ECO:0007669"/>
    <property type="project" value="UniProtKB-EC"/>
</dbReference>
<dbReference type="PROSITE" id="PS51794">
    <property type="entry name" value="DAC"/>
    <property type="match status" value="1"/>
</dbReference>
<organism evidence="7">
    <name type="scientific">Thermodesulfatator atlanticus</name>
    <dbReference type="NCBI Taxonomy" id="501497"/>
    <lineage>
        <taxon>Bacteria</taxon>
        <taxon>Pseudomonadati</taxon>
        <taxon>Thermodesulfobacteriota</taxon>
        <taxon>Thermodesulfobacteria</taxon>
        <taxon>Thermodesulfobacteriales</taxon>
        <taxon>Thermodesulfatatoraceae</taxon>
        <taxon>Thermodesulfatator</taxon>
    </lineage>
</organism>
<keyword evidence="3" id="KW-0548">Nucleotidyltransferase</keyword>
<dbReference type="InterPro" id="IPR036888">
    <property type="entry name" value="DNA_integrity_DisA_N_sf"/>
</dbReference>
<feature type="domain" description="DAC" evidence="6">
    <location>
        <begin position="137"/>
        <end position="295"/>
    </location>
</feature>
<evidence type="ECO:0000256" key="2">
    <source>
        <dbReference type="ARBA" id="ARBA00022679"/>
    </source>
</evidence>
<dbReference type="SUPFAM" id="SSF143597">
    <property type="entry name" value="YojJ-like"/>
    <property type="match status" value="1"/>
</dbReference>
<dbReference type="Gene3D" id="3.40.1700.10">
    <property type="entry name" value="DNA integrity scanning protein, DisA, N-terminal domain"/>
    <property type="match status" value="1"/>
</dbReference>
<dbReference type="Proteomes" id="UP000886101">
    <property type="component" value="Unassembled WGS sequence"/>
</dbReference>
<name>A0A7V5U2M5_9BACT</name>
<dbReference type="InterPro" id="IPR048544">
    <property type="entry name" value="DacZ_P"/>
</dbReference>
<keyword evidence="4" id="KW-0547">Nucleotide-binding</keyword>
<evidence type="ECO:0000256" key="3">
    <source>
        <dbReference type="ARBA" id="ARBA00022695"/>
    </source>
</evidence>
<gene>
    <name evidence="7" type="ORF">ENJ96_05175</name>
</gene>